<sequence length="267" mass="30205">MSKKSKFYRVAVAGATTDGRQIEAAWIQQMAKNYSQNTYTAMANIEHFRGISPDSTFGNYAKVIALNAQEDEIAGQKKWALYAQLEAFDNLIEMHGRKQKLFNSIEVNPNFADTNEAYLVGIAFTDTPASLGTQIMEFAANNPEASPFTSKKQHKDNLFTAAEEVDLQFEEELAVTGLFNTVMNWLKPQQEEQDQKNKGQFTEVAKSIEQIAKTFGETQQELQEFKTKYYTLEKDFKALKVKLSQEPHPDTPPVPENTGNYSEQIDC</sequence>
<feature type="region of interest" description="Disordered" evidence="1">
    <location>
        <begin position="243"/>
        <end position="267"/>
    </location>
</feature>
<evidence type="ECO:0000256" key="1">
    <source>
        <dbReference type="SAM" id="MobiDB-lite"/>
    </source>
</evidence>
<organism evidence="2 3">
    <name type="scientific">Acinetobacter baumannii 21072</name>
    <dbReference type="NCBI Taxonomy" id="1310697"/>
    <lineage>
        <taxon>Bacteria</taxon>
        <taxon>Pseudomonadati</taxon>
        <taxon>Pseudomonadota</taxon>
        <taxon>Gammaproteobacteria</taxon>
        <taxon>Moraxellales</taxon>
        <taxon>Moraxellaceae</taxon>
        <taxon>Acinetobacter</taxon>
        <taxon>Acinetobacter calcoaceticus/baumannii complex</taxon>
    </lineage>
</organism>
<dbReference type="AlphaFoldDB" id="A0A062IXN5"/>
<dbReference type="Pfam" id="PF05929">
    <property type="entry name" value="Phage_GPO"/>
    <property type="match status" value="1"/>
</dbReference>
<protein>
    <submittedName>
        <fullName evidence="2">Phage capsid scaffolding (GPO) serine peptidase family protein</fullName>
    </submittedName>
</protein>
<name>A0A062IXN5_ACIBA</name>
<dbReference type="Proteomes" id="UP000027327">
    <property type="component" value="Unassembled WGS sequence"/>
</dbReference>
<comment type="caution">
    <text evidence="2">The sequence shown here is derived from an EMBL/GenBank/DDBJ whole genome shotgun (WGS) entry which is preliminary data.</text>
</comment>
<gene>
    <name evidence="2" type="ORF">J596_0316</name>
</gene>
<feature type="compositionally biased region" description="Polar residues" evidence="1">
    <location>
        <begin position="257"/>
        <end position="267"/>
    </location>
</feature>
<accession>A0A062IXN5</accession>
<dbReference type="RefSeq" id="WP_032035658.1">
    <property type="nucleotide sequence ID" value="NZ_JMOD01000003.1"/>
</dbReference>
<proteinExistence type="predicted"/>
<reference evidence="2 3" key="1">
    <citation type="submission" date="2014-04" db="EMBL/GenBank/DDBJ databases">
        <title>Comparative genomics and transcriptomics to identify genetic mechanisms underlying the emergence of carbapenem resistant Acinetobacter baumannii (CRAb).</title>
        <authorList>
            <person name="Harris A.D."/>
            <person name="Johnson K.J."/>
            <person name="George J."/>
            <person name="Nadendla S."/>
            <person name="Daugherty S.C."/>
            <person name="Parankush S."/>
            <person name="Sadzewicz L."/>
            <person name="Tallon L."/>
            <person name="Sengamalay N."/>
            <person name="Hazen T.H."/>
            <person name="Rasko D.A."/>
        </authorList>
    </citation>
    <scope>NUCLEOTIDE SEQUENCE [LARGE SCALE GENOMIC DNA]</scope>
    <source>
        <strain evidence="2 3">21072</strain>
    </source>
</reference>
<dbReference type="PATRIC" id="fig|1310697.3.peg.294"/>
<evidence type="ECO:0000313" key="3">
    <source>
        <dbReference type="Proteomes" id="UP000027327"/>
    </source>
</evidence>
<evidence type="ECO:0000313" key="2">
    <source>
        <dbReference type="EMBL" id="KCY22668.1"/>
    </source>
</evidence>
<dbReference type="EMBL" id="JMOD01000003">
    <property type="protein sequence ID" value="KCY22668.1"/>
    <property type="molecule type" value="Genomic_DNA"/>
</dbReference>
<dbReference type="InterPro" id="IPR009228">
    <property type="entry name" value="Capsid_scaffold_GpO"/>
</dbReference>